<dbReference type="AlphaFoldDB" id="A0A816Q090"/>
<proteinExistence type="predicted"/>
<evidence type="ECO:0000313" key="1">
    <source>
        <dbReference type="EMBL" id="CAF2055420.1"/>
    </source>
</evidence>
<organism evidence="1">
    <name type="scientific">Brassica napus</name>
    <name type="common">Rape</name>
    <dbReference type="NCBI Taxonomy" id="3708"/>
    <lineage>
        <taxon>Eukaryota</taxon>
        <taxon>Viridiplantae</taxon>
        <taxon>Streptophyta</taxon>
        <taxon>Embryophyta</taxon>
        <taxon>Tracheophyta</taxon>
        <taxon>Spermatophyta</taxon>
        <taxon>Magnoliopsida</taxon>
        <taxon>eudicotyledons</taxon>
        <taxon>Gunneridae</taxon>
        <taxon>Pentapetalae</taxon>
        <taxon>rosids</taxon>
        <taxon>malvids</taxon>
        <taxon>Brassicales</taxon>
        <taxon>Brassicaceae</taxon>
        <taxon>Brassiceae</taxon>
        <taxon>Brassica</taxon>
    </lineage>
</organism>
<protein>
    <submittedName>
        <fullName evidence="1">(rape) hypothetical protein</fullName>
    </submittedName>
</protein>
<dbReference type="Proteomes" id="UP001295469">
    <property type="component" value="Chromosome C06"/>
</dbReference>
<feature type="non-terminal residue" evidence="1">
    <location>
        <position position="108"/>
    </location>
</feature>
<reference evidence="1" key="1">
    <citation type="submission" date="2021-01" db="EMBL/GenBank/DDBJ databases">
        <authorList>
            <consortium name="Genoscope - CEA"/>
            <person name="William W."/>
        </authorList>
    </citation>
    <scope>NUCLEOTIDE SEQUENCE</scope>
</reference>
<gene>
    <name evidence="1" type="ORF">DARMORV10_C06P07230.1</name>
</gene>
<dbReference type="EMBL" id="HG994370">
    <property type="protein sequence ID" value="CAF2055420.1"/>
    <property type="molecule type" value="Genomic_DNA"/>
</dbReference>
<name>A0A816Q090_BRANA</name>
<accession>A0A816Q090</accession>
<sequence length="108" mass="11948">ENGNSHHSRDRYGGELGITTTGVVAEILVRRDHMVVCVENIFSAKTDMVEMVLPGNTSGLDVERYHHISSKRQRFDSADAGVGDMSLKTLPNYGFSNMTSYELLLLST</sequence>